<comment type="caution">
    <text evidence="2">The sequence shown here is derived from an EMBL/GenBank/DDBJ whole genome shotgun (WGS) entry which is preliminary data.</text>
</comment>
<feature type="signal peptide" evidence="1">
    <location>
        <begin position="1"/>
        <end position="18"/>
    </location>
</feature>
<evidence type="ECO:0000313" key="2">
    <source>
        <dbReference type="EMBL" id="CAF96976.1"/>
    </source>
</evidence>
<protein>
    <submittedName>
        <fullName evidence="2">(spotted green pufferfish) hypothetical protein</fullName>
    </submittedName>
</protein>
<dbReference type="EMBL" id="CAAE01014529">
    <property type="protein sequence ID" value="CAF96976.1"/>
    <property type="molecule type" value="Genomic_DNA"/>
</dbReference>
<dbReference type="KEGG" id="tng:GSTEN00014204G001"/>
<sequence length="45" mass="5066">MSLRGVFLLQCYLTLAAAMFFQLGEQEEKCIIEEIPIETLVTGES</sequence>
<reference evidence="2" key="2">
    <citation type="submission" date="2004-02" db="EMBL/GenBank/DDBJ databases">
        <authorList>
            <consortium name="Genoscope"/>
            <consortium name="Whitehead Institute Centre for Genome Research"/>
        </authorList>
    </citation>
    <scope>NUCLEOTIDE SEQUENCE</scope>
</reference>
<reference evidence="2" key="1">
    <citation type="journal article" date="2004" name="Nature">
        <title>Genome duplication in the teleost fish Tetraodon nigroviridis reveals the early vertebrate proto-karyotype.</title>
        <authorList>
            <person name="Jaillon O."/>
            <person name="Aury J.-M."/>
            <person name="Brunet F."/>
            <person name="Petit J.-L."/>
            <person name="Stange-Thomann N."/>
            <person name="Mauceli E."/>
            <person name="Bouneau L."/>
            <person name="Fischer C."/>
            <person name="Ozouf-Costaz C."/>
            <person name="Bernot A."/>
            <person name="Nicaud S."/>
            <person name="Jaffe D."/>
            <person name="Fisher S."/>
            <person name="Lutfalla G."/>
            <person name="Dossat C."/>
            <person name="Segurens B."/>
            <person name="Dasilva C."/>
            <person name="Salanoubat M."/>
            <person name="Levy M."/>
            <person name="Boudet N."/>
            <person name="Castellano S."/>
            <person name="Anthouard V."/>
            <person name="Jubin C."/>
            <person name="Castelli V."/>
            <person name="Katinka M."/>
            <person name="Vacherie B."/>
            <person name="Biemont C."/>
            <person name="Skalli Z."/>
            <person name="Cattolico L."/>
            <person name="Poulain J."/>
            <person name="De Berardinis V."/>
            <person name="Cruaud C."/>
            <person name="Duprat S."/>
            <person name="Brottier P."/>
            <person name="Coutanceau J.-P."/>
            <person name="Gouzy J."/>
            <person name="Parra G."/>
            <person name="Lardier G."/>
            <person name="Chapple C."/>
            <person name="McKernan K.J."/>
            <person name="McEwan P."/>
            <person name="Bosak S."/>
            <person name="Kellis M."/>
            <person name="Volff J.-N."/>
            <person name="Guigo R."/>
            <person name="Zody M.C."/>
            <person name="Mesirov J."/>
            <person name="Lindblad-Toh K."/>
            <person name="Birren B."/>
            <person name="Nusbaum C."/>
            <person name="Kahn D."/>
            <person name="Robinson-Rechavi M."/>
            <person name="Laudet V."/>
            <person name="Schachter V."/>
            <person name="Quetier F."/>
            <person name="Saurin W."/>
            <person name="Scarpelli C."/>
            <person name="Wincker P."/>
            <person name="Lander E.S."/>
            <person name="Weissenbach J."/>
            <person name="Roest Crollius H."/>
        </authorList>
    </citation>
    <scope>NUCLEOTIDE SEQUENCE [LARGE SCALE GENOMIC DNA]</scope>
</reference>
<keyword evidence="1" id="KW-0732">Signal</keyword>
<feature type="chain" id="PRO_5004244234" evidence="1">
    <location>
        <begin position="19"/>
        <end position="45"/>
    </location>
</feature>
<accession>Q4SQV6</accession>
<proteinExistence type="predicted"/>
<dbReference type="AlphaFoldDB" id="Q4SQV6"/>
<evidence type="ECO:0000256" key="1">
    <source>
        <dbReference type="SAM" id="SignalP"/>
    </source>
</evidence>
<name>Q4SQV6_TETNG</name>
<organism evidence="2">
    <name type="scientific">Tetraodon nigroviridis</name>
    <name type="common">Spotted green pufferfish</name>
    <name type="synonym">Chelonodon nigroviridis</name>
    <dbReference type="NCBI Taxonomy" id="99883"/>
    <lineage>
        <taxon>Eukaryota</taxon>
        <taxon>Metazoa</taxon>
        <taxon>Chordata</taxon>
        <taxon>Craniata</taxon>
        <taxon>Vertebrata</taxon>
        <taxon>Euteleostomi</taxon>
        <taxon>Actinopterygii</taxon>
        <taxon>Neopterygii</taxon>
        <taxon>Teleostei</taxon>
        <taxon>Neoteleostei</taxon>
        <taxon>Acanthomorphata</taxon>
        <taxon>Eupercaria</taxon>
        <taxon>Tetraodontiformes</taxon>
        <taxon>Tetradontoidea</taxon>
        <taxon>Tetraodontidae</taxon>
        <taxon>Tetraodon</taxon>
    </lineage>
</organism>
<gene>
    <name evidence="2" type="ORF">GSTENG00014204001</name>
</gene>